<dbReference type="GO" id="GO:0006310">
    <property type="term" value="P:DNA recombination"/>
    <property type="evidence" value="ECO:0007669"/>
    <property type="project" value="UniProtKB-KW"/>
</dbReference>
<keyword evidence="1" id="KW-0233">DNA recombination</keyword>
<feature type="domain" description="Tyr recombinase" evidence="2">
    <location>
        <begin position="71"/>
        <end position="265"/>
    </location>
</feature>
<evidence type="ECO:0000313" key="3">
    <source>
        <dbReference type="EMBL" id="XBH13281.1"/>
    </source>
</evidence>
<dbReference type="Gene3D" id="1.10.443.10">
    <property type="entry name" value="Intergrase catalytic core"/>
    <property type="match status" value="1"/>
</dbReference>
<dbReference type="GO" id="GO:0015074">
    <property type="term" value="P:DNA integration"/>
    <property type="evidence" value="ECO:0007669"/>
    <property type="project" value="InterPro"/>
</dbReference>
<organism evidence="3">
    <name type="scientific">Edaphobacter paludis</name>
    <dbReference type="NCBI Taxonomy" id="3035702"/>
    <lineage>
        <taxon>Bacteria</taxon>
        <taxon>Pseudomonadati</taxon>
        <taxon>Acidobacteriota</taxon>
        <taxon>Terriglobia</taxon>
        <taxon>Terriglobales</taxon>
        <taxon>Acidobacteriaceae</taxon>
        <taxon>Edaphobacter</taxon>
    </lineage>
</organism>
<dbReference type="RefSeq" id="WP_348269763.1">
    <property type="nucleotide sequence ID" value="NZ_CP121195.1"/>
</dbReference>
<dbReference type="InterPro" id="IPR002104">
    <property type="entry name" value="Integrase_catalytic"/>
</dbReference>
<evidence type="ECO:0000259" key="2">
    <source>
        <dbReference type="PROSITE" id="PS51898"/>
    </source>
</evidence>
<dbReference type="AlphaFoldDB" id="A0AAU7D7A9"/>
<dbReference type="SUPFAM" id="SSF56349">
    <property type="entry name" value="DNA breaking-rejoining enzymes"/>
    <property type="match status" value="1"/>
</dbReference>
<dbReference type="InterPro" id="IPR013762">
    <property type="entry name" value="Integrase-like_cat_sf"/>
</dbReference>
<sequence>MHIGHIRRYQNARLANAIEMPDGTISRPWKKPAGSSLINHEMSVVQMILKRAGIWKQRFAQHYEPIPKPPTRPKKVMSDWEEERFFQIGETNPDWELAYIAAGITANTSAAGTELRHLKIGNLFLDNPFPTFLIPPEFCKNDNRGRRIFINETCMRFFRMAVAWANKNGSFRPEHHLFPKRICRGLYDPYKPASTSWLRNQFHDWREAADLPWLTPHCLRHQIITKLFEEGHSEQDIQSITGQLSRQSLKMYSHNRIERQSSVLGSIDPLKRKPVETSRIGAVRSMSQNN</sequence>
<dbReference type="InterPro" id="IPR011010">
    <property type="entry name" value="DNA_brk_join_enz"/>
</dbReference>
<dbReference type="PROSITE" id="PS51898">
    <property type="entry name" value="TYR_RECOMBINASE"/>
    <property type="match status" value="1"/>
</dbReference>
<proteinExistence type="predicted"/>
<accession>A0AAU7D7A9</accession>
<dbReference type="GO" id="GO:0003677">
    <property type="term" value="F:DNA binding"/>
    <property type="evidence" value="ECO:0007669"/>
    <property type="project" value="InterPro"/>
</dbReference>
<dbReference type="Pfam" id="PF00589">
    <property type="entry name" value="Phage_integrase"/>
    <property type="match status" value="1"/>
</dbReference>
<evidence type="ECO:0000256" key="1">
    <source>
        <dbReference type="ARBA" id="ARBA00023172"/>
    </source>
</evidence>
<reference evidence="3" key="1">
    <citation type="submission" date="2023-03" db="EMBL/GenBank/DDBJ databases">
        <title>Edaphobacter sp.</title>
        <authorList>
            <person name="Huber K.J."/>
            <person name="Papendorf J."/>
            <person name="Pilke C."/>
            <person name="Bunk B."/>
            <person name="Sproeer C."/>
            <person name="Pester M."/>
        </authorList>
    </citation>
    <scope>NUCLEOTIDE SEQUENCE</scope>
    <source>
        <strain evidence="3">DSM 109920</strain>
    </source>
</reference>
<protein>
    <submittedName>
        <fullName evidence="3">Tyrosine-type recombinase/integrase</fullName>
    </submittedName>
</protein>
<dbReference type="EMBL" id="CP121195">
    <property type="protein sequence ID" value="XBH13281.1"/>
    <property type="molecule type" value="Genomic_DNA"/>
</dbReference>
<name>A0AAU7D7A9_9BACT</name>
<gene>
    <name evidence="3" type="ORF">P8936_16570</name>
</gene>